<dbReference type="InterPro" id="IPR000718">
    <property type="entry name" value="Peptidase_M13"/>
</dbReference>
<accession>A0A9J6GN22</accession>
<dbReference type="Pfam" id="PF05649">
    <property type="entry name" value="Peptidase_M13_N"/>
    <property type="match status" value="1"/>
</dbReference>
<evidence type="ECO:0000259" key="3">
    <source>
        <dbReference type="Pfam" id="PF05649"/>
    </source>
</evidence>
<dbReference type="VEuPathDB" id="VectorBase:HLOH_065551"/>
<dbReference type="EMBL" id="JABSTR010000008">
    <property type="protein sequence ID" value="KAH9376674.1"/>
    <property type="molecule type" value="Genomic_DNA"/>
</dbReference>
<dbReference type="PANTHER" id="PTHR11733:SF241">
    <property type="entry name" value="GH26575P-RELATED"/>
    <property type="match status" value="1"/>
</dbReference>
<dbReference type="Gene3D" id="1.10.1380.10">
    <property type="entry name" value="Neutral endopeptidase , domain2"/>
    <property type="match status" value="1"/>
</dbReference>
<keyword evidence="5" id="KW-1185">Reference proteome</keyword>
<dbReference type="PANTHER" id="PTHR11733">
    <property type="entry name" value="ZINC METALLOPROTEASE FAMILY M13 NEPRILYSIN-RELATED"/>
    <property type="match status" value="1"/>
</dbReference>
<dbReference type="Gene3D" id="3.40.390.10">
    <property type="entry name" value="Collagenase (Catalytic Domain)"/>
    <property type="match status" value="2"/>
</dbReference>
<keyword evidence="2" id="KW-0812">Transmembrane</keyword>
<dbReference type="GO" id="GO:0016485">
    <property type="term" value="P:protein processing"/>
    <property type="evidence" value="ECO:0007669"/>
    <property type="project" value="TreeGrafter"/>
</dbReference>
<gene>
    <name evidence="4" type="ORF">HPB48_005885</name>
</gene>
<dbReference type="AlphaFoldDB" id="A0A9J6GN22"/>
<comment type="caution">
    <text evidence="4">The sequence shown here is derived from an EMBL/GenBank/DDBJ whole genome shotgun (WGS) entry which is preliminary data.</text>
</comment>
<sequence length="646" mass="71653">MHGLHYHLTASVVAVVLAAMIFIAVALGRQTLEDGRDNTCHTHECRDYARRLALSLNTSVSPCHGFTRFVCDGWQRDNRMSVKHDLDWQLLDRIERLVRRMHIPTANQSEPQKAAALYISCDDVVRGNRDDLAAVKAALAEAGITWPHRGNSMDVVHLLLSASVKLGWDVYLRVVPGRFGNRDGVLIDRGALFGHVARRPAMQSAAQEDYFNTLRESFADNATESGGNDTTSFEETMAAEELVMPILQKAYGEARNPIELSPGTLSGSQWGLKELETRWHQTLEQLGFRMPADTNFHVARPAYVKTFARMWRLLGDANLYDVVSWGTVQVAVLYANRNLTLNFYRGHQPFLNHGAFCLSVAYRLMGHALSRMYSAKVLTQHTLEGAKEITGRVREAVRQRLLSWRNYDDAVAVVANWRTLDTAFAAFSYTTNVTRVVHFDVADSLMVNWQRSVRMTDGNDWDVGVVDALASRQLSALLPGDDFQLMPYSLSFLHFHPDLDAALNFGGIGTIVAQALGRLFVAAYVHEASNGRLFSAFSDCILSGAFSRGQDVDITMAEVFTFSTLVGAYKGAVASGKSGIVGLETYNGLQLLFIAACYLKCEGSDVGNSERLCDISFQHVPEFSEAFKCDPGTPLNPFNKCALSQK</sequence>
<evidence type="ECO:0000256" key="1">
    <source>
        <dbReference type="ARBA" id="ARBA00007357"/>
    </source>
</evidence>
<organism evidence="4 5">
    <name type="scientific">Haemaphysalis longicornis</name>
    <name type="common">Bush tick</name>
    <dbReference type="NCBI Taxonomy" id="44386"/>
    <lineage>
        <taxon>Eukaryota</taxon>
        <taxon>Metazoa</taxon>
        <taxon>Ecdysozoa</taxon>
        <taxon>Arthropoda</taxon>
        <taxon>Chelicerata</taxon>
        <taxon>Arachnida</taxon>
        <taxon>Acari</taxon>
        <taxon>Parasitiformes</taxon>
        <taxon>Ixodida</taxon>
        <taxon>Ixodoidea</taxon>
        <taxon>Ixodidae</taxon>
        <taxon>Haemaphysalinae</taxon>
        <taxon>Haemaphysalis</taxon>
    </lineage>
</organism>
<reference evidence="4 5" key="1">
    <citation type="journal article" date="2020" name="Cell">
        <title>Large-Scale Comparative Analyses of Tick Genomes Elucidate Their Genetic Diversity and Vector Capacities.</title>
        <authorList>
            <consortium name="Tick Genome and Microbiome Consortium (TIGMIC)"/>
            <person name="Jia N."/>
            <person name="Wang J."/>
            <person name="Shi W."/>
            <person name="Du L."/>
            <person name="Sun Y."/>
            <person name="Zhan W."/>
            <person name="Jiang J.F."/>
            <person name="Wang Q."/>
            <person name="Zhang B."/>
            <person name="Ji P."/>
            <person name="Bell-Sakyi L."/>
            <person name="Cui X.M."/>
            <person name="Yuan T.T."/>
            <person name="Jiang B.G."/>
            <person name="Yang W.F."/>
            <person name="Lam T.T."/>
            <person name="Chang Q.C."/>
            <person name="Ding S.J."/>
            <person name="Wang X.J."/>
            <person name="Zhu J.G."/>
            <person name="Ruan X.D."/>
            <person name="Zhao L."/>
            <person name="Wei J.T."/>
            <person name="Ye R.Z."/>
            <person name="Que T.C."/>
            <person name="Du C.H."/>
            <person name="Zhou Y.H."/>
            <person name="Cheng J.X."/>
            <person name="Dai P.F."/>
            <person name="Guo W.B."/>
            <person name="Han X.H."/>
            <person name="Huang E.J."/>
            <person name="Li L.F."/>
            <person name="Wei W."/>
            <person name="Gao Y.C."/>
            <person name="Liu J.Z."/>
            <person name="Shao H.Z."/>
            <person name="Wang X."/>
            <person name="Wang C.C."/>
            <person name="Yang T.C."/>
            <person name="Huo Q.B."/>
            <person name="Li W."/>
            <person name="Chen H.Y."/>
            <person name="Chen S.E."/>
            <person name="Zhou L.G."/>
            <person name="Ni X.B."/>
            <person name="Tian J.H."/>
            <person name="Sheng Y."/>
            <person name="Liu T."/>
            <person name="Pan Y.S."/>
            <person name="Xia L.Y."/>
            <person name="Li J."/>
            <person name="Zhao F."/>
            <person name="Cao W.C."/>
        </authorList>
    </citation>
    <scope>NUCLEOTIDE SEQUENCE [LARGE SCALE GENOMIC DNA]</scope>
    <source>
        <strain evidence="4">HaeL-2018</strain>
    </source>
</reference>
<dbReference type="Proteomes" id="UP000821853">
    <property type="component" value="Unassembled WGS sequence"/>
</dbReference>
<dbReference type="GO" id="GO:0004222">
    <property type="term" value="F:metalloendopeptidase activity"/>
    <property type="evidence" value="ECO:0007669"/>
    <property type="project" value="InterPro"/>
</dbReference>
<keyword evidence="2" id="KW-1133">Transmembrane helix</keyword>
<dbReference type="InterPro" id="IPR042089">
    <property type="entry name" value="Peptidase_M13_dom_2"/>
</dbReference>
<feature type="domain" description="Peptidase M13 N-terminal" evidence="3">
    <location>
        <begin position="62"/>
        <end position="404"/>
    </location>
</feature>
<dbReference type="InterPro" id="IPR024079">
    <property type="entry name" value="MetalloPept_cat_dom_sf"/>
</dbReference>
<dbReference type="OMA" id="NTCHTHE"/>
<name>A0A9J6GN22_HAELO</name>
<protein>
    <recommendedName>
        <fullName evidence="3">Peptidase M13 N-terminal domain-containing protein</fullName>
    </recommendedName>
</protein>
<dbReference type="InterPro" id="IPR008753">
    <property type="entry name" value="Peptidase_M13_N"/>
</dbReference>
<evidence type="ECO:0000313" key="4">
    <source>
        <dbReference type="EMBL" id="KAH9376674.1"/>
    </source>
</evidence>
<dbReference type="PROSITE" id="PS51885">
    <property type="entry name" value="NEPRILYSIN"/>
    <property type="match status" value="1"/>
</dbReference>
<dbReference type="SUPFAM" id="SSF55486">
    <property type="entry name" value="Metalloproteases ('zincins'), catalytic domain"/>
    <property type="match status" value="1"/>
</dbReference>
<evidence type="ECO:0000313" key="5">
    <source>
        <dbReference type="Proteomes" id="UP000821853"/>
    </source>
</evidence>
<dbReference type="OrthoDB" id="6475849at2759"/>
<keyword evidence="2" id="KW-0472">Membrane</keyword>
<evidence type="ECO:0000256" key="2">
    <source>
        <dbReference type="SAM" id="Phobius"/>
    </source>
</evidence>
<feature type="transmembrane region" description="Helical" evidence="2">
    <location>
        <begin position="6"/>
        <end position="27"/>
    </location>
</feature>
<proteinExistence type="inferred from homology"/>
<comment type="similarity">
    <text evidence="1">Belongs to the peptidase M13 family.</text>
</comment>
<dbReference type="GO" id="GO:0005886">
    <property type="term" value="C:plasma membrane"/>
    <property type="evidence" value="ECO:0007669"/>
    <property type="project" value="TreeGrafter"/>
</dbReference>